<dbReference type="GO" id="GO:0005737">
    <property type="term" value="C:cytoplasm"/>
    <property type="evidence" value="ECO:0007669"/>
    <property type="project" value="InterPro"/>
</dbReference>
<dbReference type="PANTHER" id="PTHR42872:SF6">
    <property type="entry name" value="PROTEIN-GLUTAMATE METHYLESTERASE_PROTEIN-GLUTAMINE GLUTAMINASE"/>
    <property type="match status" value="1"/>
</dbReference>
<accession>F2JGQ0</accession>
<dbReference type="GO" id="GO:0000156">
    <property type="term" value="F:phosphorelay response regulator activity"/>
    <property type="evidence" value="ECO:0007669"/>
    <property type="project" value="InterPro"/>
</dbReference>
<dbReference type="InterPro" id="IPR035909">
    <property type="entry name" value="CheB_C"/>
</dbReference>
<evidence type="ECO:0000256" key="2">
    <source>
        <dbReference type="ARBA" id="ARBA00039140"/>
    </source>
</evidence>
<evidence type="ECO:0000256" key="4">
    <source>
        <dbReference type="PROSITE-ProRule" id="PRU00050"/>
    </source>
</evidence>
<evidence type="ECO:0000256" key="1">
    <source>
        <dbReference type="ARBA" id="ARBA00022801"/>
    </source>
</evidence>
<feature type="domain" description="CheB-type methylesterase" evidence="5">
    <location>
        <begin position="13"/>
        <end position="208"/>
    </location>
</feature>
<evidence type="ECO:0000256" key="3">
    <source>
        <dbReference type="ARBA" id="ARBA00048267"/>
    </source>
</evidence>
<dbReference type="Proteomes" id="UP000008467">
    <property type="component" value="Chromosome"/>
</dbReference>
<dbReference type="GO" id="GO:0008984">
    <property type="term" value="F:protein-glutamate methylesterase activity"/>
    <property type="evidence" value="ECO:0007669"/>
    <property type="project" value="UniProtKB-EC"/>
</dbReference>
<dbReference type="GO" id="GO:0006935">
    <property type="term" value="P:chemotaxis"/>
    <property type="evidence" value="ECO:0007669"/>
    <property type="project" value="UniProtKB-UniRule"/>
</dbReference>
<keyword evidence="7" id="KW-1185">Reference proteome</keyword>
<dbReference type="STRING" id="642492.Clole_2436"/>
<feature type="active site" evidence="4">
    <location>
        <position position="52"/>
    </location>
</feature>
<name>F2JGQ0_CELLD</name>
<reference evidence="6 7" key="1">
    <citation type="journal article" date="2011" name="J. Bacteriol.">
        <title>Complete genome sequence of the cellulose-degrading bacterium Cellulosilyticum lentocellum.</title>
        <authorList>
            <consortium name="US DOE Joint Genome Institute"/>
            <person name="Miller D.A."/>
            <person name="Suen G."/>
            <person name="Bruce D."/>
            <person name="Copeland A."/>
            <person name="Cheng J.F."/>
            <person name="Detter C."/>
            <person name="Goodwin L.A."/>
            <person name="Han C.S."/>
            <person name="Hauser L.J."/>
            <person name="Land M.L."/>
            <person name="Lapidus A."/>
            <person name="Lucas S."/>
            <person name="Meincke L."/>
            <person name="Pitluck S."/>
            <person name="Tapia R."/>
            <person name="Teshima H."/>
            <person name="Woyke T."/>
            <person name="Fox B.G."/>
            <person name="Angert E.R."/>
            <person name="Currie C.R."/>
        </authorList>
    </citation>
    <scope>NUCLEOTIDE SEQUENCE [LARGE SCALE GENOMIC DNA]</scope>
    <source>
        <strain evidence="7">ATCC 49066 / DSM 5427 / NCIMB 11756 / RHM5</strain>
    </source>
</reference>
<dbReference type="Gene3D" id="3.40.50.180">
    <property type="entry name" value="Methylesterase CheB, C-terminal domain"/>
    <property type="match status" value="1"/>
</dbReference>
<dbReference type="InterPro" id="IPR000673">
    <property type="entry name" value="Sig_transdc_resp-reg_Me-estase"/>
</dbReference>
<evidence type="ECO:0000313" key="6">
    <source>
        <dbReference type="EMBL" id="ADZ84142.1"/>
    </source>
</evidence>
<evidence type="ECO:0000259" key="5">
    <source>
        <dbReference type="PROSITE" id="PS50122"/>
    </source>
</evidence>
<dbReference type="EMBL" id="CP002582">
    <property type="protein sequence ID" value="ADZ84142.1"/>
    <property type="molecule type" value="Genomic_DNA"/>
</dbReference>
<comment type="catalytic activity">
    <reaction evidence="3">
        <text>[protein]-L-glutamate 5-O-methyl ester + H2O = L-glutamyl-[protein] + methanol + H(+)</text>
        <dbReference type="Rhea" id="RHEA:23236"/>
        <dbReference type="Rhea" id="RHEA-COMP:10208"/>
        <dbReference type="Rhea" id="RHEA-COMP:10311"/>
        <dbReference type="ChEBI" id="CHEBI:15377"/>
        <dbReference type="ChEBI" id="CHEBI:15378"/>
        <dbReference type="ChEBI" id="CHEBI:17790"/>
        <dbReference type="ChEBI" id="CHEBI:29973"/>
        <dbReference type="ChEBI" id="CHEBI:82795"/>
        <dbReference type="EC" id="3.1.1.61"/>
    </reaction>
</comment>
<organism evidence="6 7">
    <name type="scientific">Cellulosilyticum lentocellum (strain ATCC 49066 / DSM 5427 / NCIMB 11756 / RHM5)</name>
    <name type="common">Clostridium lentocellum</name>
    <dbReference type="NCBI Taxonomy" id="642492"/>
    <lineage>
        <taxon>Bacteria</taxon>
        <taxon>Bacillati</taxon>
        <taxon>Bacillota</taxon>
        <taxon>Clostridia</taxon>
        <taxon>Lachnospirales</taxon>
        <taxon>Cellulosilyticaceae</taxon>
        <taxon>Cellulosilyticum</taxon>
    </lineage>
</organism>
<dbReference type="eggNOG" id="COG2201">
    <property type="taxonomic scope" value="Bacteria"/>
</dbReference>
<dbReference type="Pfam" id="PF01339">
    <property type="entry name" value="CheB_methylest"/>
    <property type="match status" value="1"/>
</dbReference>
<gene>
    <name evidence="6" type="ordered locus">Clole_2436</name>
</gene>
<dbReference type="RefSeq" id="WP_013657435.1">
    <property type="nucleotide sequence ID" value="NC_015275.1"/>
</dbReference>
<dbReference type="KEGG" id="cle:Clole_2436"/>
<keyword evidence="4" id="KW-0145">Chemotaxis</keyword>
<protein>
    <recommendedName>
        <fullName evidence="2">protein-glutamate methylesterase</fullName>
        <ecNumber evidence="2">3.1.1.61</ecNumber>
    </recommendedName>
</protein>
<dbReference type="PROSITE" id="PS50122">
    <property type="entry name" value="CHEB"/>
    <property type="match status" value="1"/>
</dbReference>
<dbReference type="HOGENOM" id="CLU_000445_51_2_9"/>
<dbReference type="AlphaFoldDB" id="F2JGQ0"/>
<dbReference type="EC" id="3.1.1.61" evidence="2"/>
<feature type="active site" evidence="4">
    <location>
        <position position="25"/>
    </location>
</feature>
<sequence length="211" mass="22874">MSQISRNAATIEEQQYEYIIAMGISTGGPKLLSQIIPTLEQNLSATYLIVQHMPQGFTKNLAARLNSLSALEVKEAEHEEVLKRGTVYIAPGGKQLKIINGLRPQINITDDLPYKGHKPSVNIMMSSLAELKSCSKKMIAVIMTGMGSDGLEGVSDLKRTYPCEVIAQDQASSTVYGMPKAIANAGLADYIASAENITQIIKRIVGDNHGR</sequence>
<dbReference type="SUPFAM" id="SSF52738">
    <property type="entry name" value="Methylesterase CheB, C-terminal domain"/>
    <property type="match status" value="1"/>
</dbReference>
<evidence type="ECO:0000313" key="7">
    <source>
        <dbReference type="Proteomes" id="UP000008467"/>
    </source>
</evidence>
<proteinExistence type="predicted"/>
<feature type="active site" evidence="4">
    <location>
        <position position="149"/>
    </location>
</feature>
<keyword evidence="1 4" id="KW-0378">Hydrolase</keyword>
<dbReference type="PANTHER" id="PTHR42872">
    <property type="entry name" value="PROTEIN-GLUTAMATE METHYLESTERASE/PROTEIN-GLUTAMINE GLUTAMINASE"/>
    <property type="match status" value="1"/>
</dbReference>
<dbReference type="CDD" id="cd16432">
    <property type="entry name" value="CheB_Rec"/>
    <property type="match status" value="1"/>
</dbReference>